<gene>
    <name evidence="3" type="ORF">RFULGI_LOCUS10128</name>
</gene>
<organism evidence="3 4">
    <name type="scientific">Racocetra fulgida</name>
    <dbReference type="NCBI Taxonomy" id="60492"/>
    <lineage>
        <taxon>Eukaryota</taxon>
        <taxon>Fungi</taxon>
        <taxon>Fungi incertae sedis</taxon>
        <taxon>Mucoromycota</taxon>
        <taxon>Glomeromycotina</taxon>
        <taxon>Glomeromycetes</taxon>
        <taxon>Diversisporales</taxon>
        <taxon>Gigasporaceae</taxon>
        <taxon>Racocetra</taxon>
    </lineage>
</organism>
<dbReference type="Pfam" id="PF20209">
    <property type="entry name" value="DUF6570"/>
    <property type="match status" value="1"/>
</dbReference>
<dbReference type="InterPro" id="IPR046700">
    <property type="entry name" value="DUF6570"/>
</dbReference>
<sequence>MSQQHNNQETSAERNAHLERRHIRDRLRQERETSEEHTTPTEQLPLNNIQELTQYDRQLLGEFRNYMAKLKNLHCFMCNKYFPTINLTGSECQRCYSDKEQIKKFSLKNNMDPGDSEDGSTFRDFKVHRRKVAQALQWLKENNTYYSNITIENDVLQFLKKISIILEQIPQLNNNQPIDKIDPNNVNLSVIEQESDDYDVITSSFVPISSL</sequence>
<evidence type="ECO:0000313" key="3">
    <source>
        <dbReference type="EMBL" id="CAG8694080.1"/>
    </source>
</evidence>
<dbReference type="Proteomes" id="UP000789396">
    <property type="component" value="Unassembled WGS sequence"/>
</dbReference>
<accession>A0A9N9EWH2</accession>
<proteinExistence type="predicted"/>
<dbReference type="EMBL" id="CAJVPZ010019424">
    <property type="protein sequence ID" value="CAG8694080.1"/>
    <property type="molecule type" value="Genomic_DNA"/>
</dbReference>
<feature type="domain" description="DUF6570" evidence="2">
    <location>
        <begin position="121"/>
        <end position="156"/>
    </location>
</feature>
<evidence type="ECO:0000256" key="1">
    <source>
        <dbReference type="SAM" id="MobiDB-lite"/>
    </source>
</evidence>
<dbReference type="AlphaFoldDB" id="A0A9N9EWH2"/>
<reference evidence="3" key="1">
    <citation type="submission" date="2021-06" db="EMBL/GenBank/DDBJ databases">
        <authorList>
            <person name="Kallberg Y."/>
            <person name="Tangrot J."/>
            <person name="Rosling A."/>
        </authorList>
    </citation>
    <scope>NUCLEOTIDE SEQUENCE</scope>
    <source>
        <strain evidence="3">IN212</strain>
    </source>
</reference>
<feature type="compositionally biased region" description="Basic and acidic residues" evidence="1">
    <location>
        <begin position="26"/>
        <end position="39"/>
    </location>
</feature>
<evidence type="ECO:0000259" key="2">
    <source>
        <dbReference type="Pfam" id="PF20209"/>
    </source>
</evidence>
<protein>
    <submittedName>
        <fullName evidence="3">12952_t:CDS:1</fullName>
    </submittedName>
</protein>
<keyword evidence="4" id="KW-1185">Reference proteome</keyword>
<evidence type="ECO:0000313" key="4">
    <source>
        <dbReference type="Proteomes" id="UP000789396"/>
    </source>
</evidence>
<feature type="region of interest" description="Disordered" evidence="1">
    <location>
        <begin position="1"/>
        <end position="47"/>
    </location>
</feature>
<feature type="non-terminal residue" evidence="3">
    <location>
        <position position="1"/>
    </location>
</feature>
<dbReference type="OrthoDB" id="2448733at2759"/>
<comment type="caution">
    <text evidence="3">The sequence shown here is derived from an EMBL/GenBank/DDBJ whole genome shotgun (WGS) entry which is preliminary data.</text>
</comment>
<name>A0A9N9EWH2_9GLOM</name>
<feature type="compositionally biased region" description="Polar residues" evidence="1">
    <location>
        <begin position="1"/>
        <end position="10"/>
    </location>
</feature>